<reference evidence="1" key="1">
    <citation type="submission" date="2023-10" db="EMBL/GenBank/DDBJ databases">
        <authorList>
            <person name="Rodriguez Cubillos JULIANA M."/>
            <person name="De Vega J."/>
        </authorList>
    </citation>
    <scope>NUCLEOTIDE SEQUENCE</scope>
</reference>
<name>A0ACB0IPZ0_TRIPR</name>
<sequence>MASSSQSNRRKTILADIHLPLECWECIISFLVDHNRSLESLSLVSKQFLFITNRLRFSFTICLQTFPFLPILLHRFTNLTSLNLSGFHGNLNRLLRKICRFPLKLTSLNLSNQCRIPANGLRAFSKKITTLTTLTCSNTSFISSTDISLISDCFPLLEVLDLSDPHICEYEEAEPLLSTLFKLRKVNLSRHHYIDDKLIFQLFKNCKLLEEAIMLFCYRITFDGIASALRQRPALRSLSFSITYGQANQEYNESYITSQFIASLVSLKYLTCLDLLSSNIFNELLFSIANEGLPLKRLVLQNCAGYTYSGIFYLLSKCQHCQHLDLQNAVFLTDKHVVELSLYLGDLVSINLSHCSLLTFSAFFALIKSCPSLSDIKMENTSIGKKSLESSKSLMDFTSRPQLKYLRLAHNPWLTDENIIMFASISPNLLLFDLSSCCGIGEGVAQVLRMCCNIGHLNLSRCSRVKLLEMNFKVPKLEVLNLSYTNVDDETLYMISKSCRGLLQLSLKCCIVVTEIGVKLVVENCTKLREIECYGINIEERKLLTINLRSLHRVRWLS</sequence>
<evidence type="ECO:0000313" key="2">
    <source>
        <dbReference type="Proteomes" id="UP001177021"/>
    </source>
</evidence>
<organism evidence="1 2">
    <name type="scientific">Trifolium pratense</name>
    <name type="common">Red clover</name>
    <dbReference type="NCBI Taxonomy" id="57577"/>
    <lineage>
        <taxon>Eukaryota</taxon>
        <taxon>Viridiplantae</taxon>
        <taxon>Streptophyta</taxon>
        <taxon>Embryophyta</taxon>
        <taxon>Tracheophyta</taxon>
        <taxon>Spermatophyta</taxon>
        <taxon>Magnoliopsida</taxon>
        <taxon>eudicotyledons</taxon>
        <taxon>Gunneridae</taxon>
        <taxon>Pentapetalae</taxon>
        <taxon>rosids</taxon>
        <taxon>fabids</taxon>
        <taxon>Fabales</taxon>
        <taxon>Fabaceae</taxon>
        <taxon>Papilionoideae</taxon>
        <taxon>50 kb inversion clade</taxon>
        <taxon>NPAAA clade</taxon>
        <taxon>Hologalegina</taxon>
        <taxon>IRL clade</taxon>
        <taxon>Trifolieae</taxon>
        <taxon>Trifolium</taxon>
    </lineage>
</organism>
<proteinExistence type="predicted"/>
<accession>A0ACB0IPZ0</accession>
<dbReference type="EMBL" id="CASHSV030000002">
    <property type="protein sequence ID" value="CAJ2633743.1"/>
    <property type="molecule type" value="Genomic_DNA"/>
</dbReference>
<keyword evidence="2" id="KW-1185">Reference proteome</keyword>
<dbReference type="Proteomes" id="UP001177021">
    <property type="component" value="Unassembled WGS sequence"/>
</dbReference>
<evidence type="ECO:0000313" key="1">
    <source>
        <dbReference type="EMBL" id="CAJ2633743.1"/>
    </source>
</evidence>
<gene>
    <name evidence="1" type="ORF">MILVUS5_LOCUS4783</name>
</gene>
<comment type="caution">
    <text evidence="1">The sequence shown here is derived from an EMBL/GenBank/DDBJ whole genome shotgun (WGS) entry which is preliminary data.</text>
</comment>
<protein>
    <submittedName>
        <fullName evidence="1">Uncharacterized protein</fullName>
    </submittedName>
</protein>